<proteinExistence type="predicted"/>
<dbReference type="EMBL" id="JTDV01000001">
    <property type="protein sequence ID" value="KJD34708.1"/>
    <property type="molecule type" value="Genomic_DNA"/>
</dbReference>
<dbReference type="Pfam" id="PF12804">
    <property type="entry name" value="NTP_transf_3"/>
    <property type="match status" value="1"/>
</dbReference>
<reference evidence="2 3" key="1">
    <citation type="journal article" date="2015" name="Antonie Van Leeuwenhoek">
        <title>Tamlana nanhaiensis sp. nov., isolated from surface seawater collected from the South China Sea.</title>
        <authorList>
            <person name="Liu X."/>
            <person name="Lai Q."/>
            <person name="Du Y."/>
            <person name="Li G."/>
            <person name="Sun F."/>
            <person name="Shao Z."/>
        </authorList>
    </citation>
    <scope>NUCLEOTIDE SEQUENCE [LARGE SCALE GENOMIC DNA]</scope>
    <source>
        <strain evidence="2 3">FHC16</strain>
    </source>
</reference>
<feature type="domain" description="MobA-like NTP transferase" evidence="1">
    <location>
        <begin position="6"/>
        <end position="167"/>
    </location>
</feature>
<dbReference type="PATRIC" id="fig|1382798.3.peg.569"/>
<dbReference type="PANTHER" id="PTHR43777:SF1">
    <property type="entry name" value="MOLYBDENUM COFACTOR CYTIDYLYLTRANSFERASE"/>
    <property type="match status" value="1"/>
</dbReference>
<protein>
    <recommendedName>
        <fullName evidence="1">MobA-like NTP transferase domain-containing protein</fullName>
    </recommendedName>
</protein>
<evidence type="ECO:0000313" key="3">
    <source>
        <dbReference type="Proteomes" id="UP000032361"/>
    </source>
</evidence>
<dbReference type="SUPFAM" id="SSF53448">
    <property type="entry name" value="Nucleotide-diphospho-sugar transferases"/>
    <property type="match status" value="1"/>
</dbReference>
<organism evidence="2 3">
    <name type="scientific">Neotamlana nanhaiensis</name>
    <dbReference type="NCBI Taxonomy" id="1382798"/>
    <lineage>
        <taxon>Bacteria</taxon>
        <taxon>Pseudomonadati</taxon>
        <taxon>Bacteroidota</taxon>
        <taxon>Flavobacteriia</taxon>
        <taxon>Flavobacteriales</taxon>
        <taxon>Flavobacteriaceae</taxon>
        <taxon>Neotamlana</taxon>
    </lineage>
</organism>
<sequence length="196" mass="21913">METAIIVLAAGASNRMKAIKQLLPYNGTSLLENALQVAEATVTNQIVCVLGANAETIKESTHFSEAISITTNKNWQNGLGQSIAHGLHYIESHFKNIERVVITLADQPFITTAHLNKMIEANRKPETIHATTYQETIGVPVLFSKFYFDELKVLNDDKGAKHLLKRYVKNVISIPTNFENIDIDTEVDYKNLTKKD</sequence>
<dbReference type="RefSeq" id="WP_044625096.1">
    <property type="nucleotide sequence ID" value="NZ_JTDV01000001.1"/>
</dbReference>
<dbReference type="STRING" id="1382798.PK35_02810"/>
<dbReference type="Gene3D" id="3.90.550.10">
    <property type="entry name" value="Spore Coat Polysaccharide Biosynthesis Protein SpsA, Chain A"/>
    <property type="match status" value="1"/>
</dbReference>
<dbReference type="GO" id="GO:0016779">
    <property type="term" value="F:nucleotidyltransferase activity"/>
    <property type="evidence" value="ECO:0007669"/>
    <property type="project" value="UniProtKB-ARBA"/>
</dbReference>
<accession>A0A0D7W7N3</accession>
<dbReference type="InterPro" id="IPR025877">
    <property type="entry name" value="MobA-like_NTP_Trfase"/>
</dbReference>
<keyword evidence="3" id="KW-1185">Reference proteome</keyword>
<dbReference type="PANTHER" id="PTHR43777">
    <property type="entry name" value="MOLYBDENUM COFACTOR CYTIDYLYLTRANSFERASE"/>
    <property type="match status" value="1"/>
</dbReference>
<dbReference type="CDD" id="cd04182">
    <property type="entry name" value="GT_2_like_f"/>
    <property type="match status" value="1"/>
</dbReference>
<dbReference type="Proteomes" id="UP000032361">
    <property type="component" value="Unassembled WGS sequence"/>
</dbReference>
<name>A0A0D7W7N3_9FLAO</name>
<dbReference type="OrthoDB" id="9779263at2"/>
<dbReference type="InterPro" id="IPR029044">
    <property type="entry name" value="Nucleotide-diphossugar_trans"/>
</dbReference>
<comment type="caution">
    <text evidence="2">The sequence shown here is derived from an EMBL/GenBank/DDBJ whole genome shotgun (WGS) entry which is preliminary data.</text>
</comment>
<gene>
    <name evidence="2" type="ORF">PK35_02810</name>
</gene>
<evidence type="ECO:0000259" key="1">
    <source>
        <dbReference type="Pfam" id="PF12804"/>
    </source>
</evidence>
<dbReference type="AlphaFoldDB" id="A0A0D7W7N3"/>
<evidence type="ECO:0000313" key="2">
    <source>
        <dbReference type="EMBL" id="KJD34708.1"/>
    </source>
</evidence>